<comment type="caution">
    <text evidence="9">The sequence shown here is derived from an EMBL/GenBank/DDBJ whole genome shotgun (WGS) entry which is preliminary data.</text>
</comment>
<evidence type="ECO:0000259" key="8">
    <source>
        <dbReference type="Pfam" id="PF09335"/>
    </source>
</evidence>
<dbReference type="Pfam" id="PF09335">
    <property type="entry name" value="VTT_dom"/>
    <property type="match status" value="1"/>
</dbReference>
<feature type="domain" description="VTT" evidence="8">
    <location>
        <begin position="53"/>
        <end position="184"/>
    </location>
</feature>
<feature type="transmembrane region" description="Helical" evidence="7">
    <location>
        <begin position="31"/>
        <end position="52"/>
    </location>
</feature>
<comment type="similarity">
    <text evidence="2 7">Belongs to the DedA family.</text>
</comment>
<proteinExistence type="inferred from homology"/>
<comment type="subcellular location">
    <subcellularLocation>
        <location evidence="1 7">Cell membrane</location>
        <topology evidence="1 7">Multi-pass membrane protein</topology>
    </subcellularLocation>
</comment>
<feature type="transmembrane region" description="Helical" evidence="7">
    <location>
        <begin position="164"/>
        <end position="184"/>
    </location>
</feature>
<dbReference type="PANTHER" id="PTHR30353:SF0">
    <property type="entry name" value="TRANSMEMBRANE PROTEIN"/>
    <property type="match status" value="1"/>
</dbReference>
<dbReference type="Proteomes" id="UP000612899">
    <property type="component" value="Unassembled WGS sequence"/>
</dbReference>
<keyword evidence="4 7" id="KW-0812">Transmembrane</keyword>
<dbReference type="EMBL" id="BONY01000078">
    <property type="protein sequence ID" value="GIH09878.1"/>
    <property type="molecule type" value="Genomic_DNA"/>
</dbReference>
<keyword evidence="5 7" id="KW-1133">Transmembrane helix</keyword>
<dbReference type="GO" id="GO:0005886">
    <property type="term" value="C:plasma membrane"/>
    <property type="evidence" value="ECO:0007669"/>
    <property type="project" value="UniProtKB-SubCell"/>
</dbReference>
<organism evidence="9 10">
    <name type="scientific">Rhizocola hellebori</name>
    <dbReference type="NCBI Taxonomy" id="1392758"/>
    <lineage>
        <taxon>Bacteria</taxon>
        <taxon>Bacillati</taxon>
        <taxon>Actinomycetota</taxon>
        <taxon>Actinomycetes</taxon>
        <taxon>Micromonosporales</taxon>
        <taxon>Micromonosporaceae</taxon>
        <taxon>Rhizocola</taxon>
    </lineage>
</organism>
<dbReference type="InterPro" id="IPR032816">
    <property type="entry name" value="VTT_dom"/>
</dbReference>
<keyword evidence="6 7" id="KW-0472">Membrane</keyword>
<evidence type="ECO:0000256" key="7">
    <source>
        <dbReference type="RuleBase" id="RU367016"/>
    </source>
</evidence>
<accession>A0A8J3QI93</accession>
<dbReference type="PANTHER" id="PTHR30353">
    <property type="entry name" value="INNER MEMBRANE PROTEIN DEDA-RELATED"/>
    <property type="match status" value="1"/>
</dbReference>
<protein>
    <submittedName>
        <fullName evidence="9">Membrane protein</fullName>
    </submittedName>
</protein>
<dbReference type="AlphaFoldDB" id="A0A8J3QI93"/>
<evidence type="ECO:0000256" key="6">
    <source>
        <dbReference type="ARBA" id="ARBA00023136"/>
    </source>
</evidence>
<feature type="transmembrane region" description="Helical" evidence="7">
    <location>
        <begin position="80"/>
        <end position="100"/>
    </location>
</feature>
<feature type="transmembrane region" description="Helical" evidence="7">
    <location>
        <begin position="57"/>
        <end position="74"/>
    </location>
</feature>
<keyword evidence="10" id="KW-1185">Reference proteome</keyword>
<reference evidence="9" key="1">
    <citation type="submission" date="2021-01" db="EMBL/GenBank/DDBJ databases">
        <title>Whole genome shotgun sequence of Rhizocola hellebori NBRC 109834.</title>
        <authorList>
            <person name="Komaki H."/>
            <person name="Tamura T."/>
        </authorList>
    </citation>
    <scope>NUCLEOTIDE SEQUENCE</scope>
    <source>
        <strain evidence="9">NBRC 109834</strain>
    </source>
</reference>
<feature type="transmembrane region" description="Helical" evidence="7">
    <location>
        <begin position="204"/>
        <end position="224"/>
    </location>
</feature>
<gene>
    <name evidence="9" type="primary">dedA</name>
    <name evidence="9" type="ORF">Rhe02_79450</name>
</gene>
<keyword evidence="3 7" id="KW-1003">Cell membrane</keyword>
<sequence>MALVNTIHAVADVIAFNPLNPEDWLRLFGDYAVYGVWFILFAETGLMIGFFLPGDSLLLVAGVLASAAFSTQGIQLNIWALLIGAPIFAILGAQLGHWLGARYGRKLFDKPNSRFFKQEYVHKAEHYFQKFGPRRAVVLARFIPIVRTFMNPVAGVLGMPARQFLVWNIVGAVLWVDGLLILGYLTADTLVEAIGGPDKIDKYIIPFVIVIVLLSAIPIFIEIYRERRAKRRAKVSAEI</sequence>
<evidence type="ECO:0000256" key="4">
    <source>
        <dbReference type="ARBA" id="ARBA00022692"/>
    </source>
</evidence>
<evidence type="ECO:0000256" key="1">
    <source>
        <dbReference type="ARBA" id="ARBA00004651"/>
    </source>
</evidence>
<name>A0A8J3QI93_9ACTN</name>
<evidence type="ECO:0000313" key="9">
    <source>
        <dbReference type="EMBL" id="GIH09878.1"/>
    </source>
</evidence>
<evidence type="ECO:0000313" key="10">
    <source>
        <dbReference type="Proteomes" id="UP000612899"/>
    </source>
</evidence>
<evidence type="ECO:0000256" key="3">
    <source>
        <dbReference type="ARBA" id="ARBA00022475"/>
    </source>
</evidence>
<evidence type="ECO:0000256" key="2">
    <source>
        <dbReference type="ARBA" id="ARBA00010792"/>
    </source>
</evidence>
<dbReference type="InterPro" id="IPR032818">
    <property type="entry name" value="DedA-like"/>
</dbReference>
<evidence type="ECO:0000256" key="5">
    <source>
        <dbReference type="ARBA" id="ARBA00022989"/>
    </source>
</evidence>